<dbReference type="Proteomes" id="UP001159405">
    <property type="component" value="Unassembled WGS sequence"/>
</dbReference>
<evidence type="ECO:0000313" key="1">
    <source>
        <dbReference type="EMBL" id="CAH3182922.1"/>
    </source>
</evidence>
<accession>A0ABN8RUA1</accession>
<organism evidence="1 2">
    <name type="scientific">Porites lobata</name>
    <dbReference type="NCBI Taxonomy" id="104759"/>
    <lineage>
        <taxon>Eukaryota</taxon>
        <taxon>Metazoa</taxon>
        <taxon>Cnidaria</taxon>
        <taxon>Anthozoa</taxon>
        <taxon>Hexacorallia</taxon>
        <taxon>Scleractinia</taxon>
        <taxon>Fungiina</taxon>
        <taxon>Poritidae</taxon>
        <taxon>Porites</taxon>
    </lineage>
</organism>
<dbReference type="EMBL" id="CALNXK010000337">
    <property type="protein sequence ID" value="CAH3182922.1"/>
    <property type="molecule type" value="Genomic_DNA"/>
</dbReference>
<proteinExistence type="predicted"/>
<name>A0ABN8RUA1_9CNID</name>
<sequence length="421" mass="48104">MRKASLAVIKLQVKQYEQSDHNVIAGGLMGKVKYEQTRSAPCYKKYQETHQETRFCVKRKSFVWYGYPIPKLLPYRLLMKKIEEIDVGEFYSIRETLCHDLPPDQQVDGVYRNLENFLLLLAKFYFETDQYRKPGDKLVWFSEREGAFKVAIGGDGAPFGKWDQSMSWLISFLNVGPRVASPNDNFLLFAANCKEDHMVVSRFTVKLATDMEKIESKSYTVLGKNVTFSFDLLPGDMKLLAYINGELSNAAKYFSSFANVSKDDCNALNGKYGESHDCKWKPWQYAERSNVAKQVEDFKKKIPSHLAVSTKRSKVTQFIVVKKSRQEFKPLIGKLCDKEVVEPLHLKNNGVQHFHAMLLDLTISVSNLPKKLNSLDELPSNSAMSRYLKAMEQDVKAGRMKKQLVGGSLRIELKIKTSLTG</sequence>
<reference evidence="1 2" key="1">
    <citation type="submission" date="2022-05" db="EMBL/GenBank/DDBJ databases">
        <authorList>
            <consortium name="Genoscope - CEA"/>
            <person name="William W."/>
        </authorList>
    </citation>
    <scope>NUCLEOTIDE SEQUENCE [LARGE SCALE GENOMIC DNA]</scope>
</reference>
<gene>
    <name evidence="1" type="ORF">PLOB_00027621</name>
</gene>
<evidence type="ECO:0000313" key="2">
    <source>
        <dbReference type="Proteomes" id="UP001159405"/>
    </source>
</evidence>
<comment type="caution">
    <text evidence="1">The sequence shown here is derived from an EMBL/GenBank/DDBJ whole genome shotgun (WGS) entry which is preliminary data.</text>
</comment>
<protein>
    <submittedName>
        <fullName evidence="1">Uncharacterized protein</fullName>
    </submittedName>
</protein>
<keyword evidence="2" id="KW-1185">Reference proteome</keyword>